<dbReference type="EMBL" id="RWGY01000007">
    <property type="protein sequence ID" value="TVU40848.1"/>
    <property type="molecule type" value="Genomic_DNA"/>
</dbReference>
<feature type="signal peptide" evidence="10">
    <location>
        <begin position="1"/>
        <end position="23"/>
    </location>
</feature>
<keyword evidence="12" id="KW-1185">Reference proteome</keyword>
<feature type="chain" id="PRO_5031598838" description="Phytosulfokine" evidence="10">
    <location>
        <begin position="24"/>
        <end position="87"/>
    </location>
</feature>
<comment type="PTM">
    <text evidence="10">PSK-alpha is produced by endopeptidase digestion. PSK-beta is produced from PSK-alpha by exopeptidase digestion.</text>
</comment>
<evidence type="ECO:0000256" key="4">
    <source>
        <dbReference type="ARBA" id="ARBA00022473"/>
    </source>
</evidence>
<dbReference type="AlphaFoldDB" id="A0A5J9VY81"/>
<dbReference type="GO" id="GO:0008083">
    <property type="term" value="F:growth factor activity"/>
    <property type="evidence" value="ECO:0007669"/>
    <property type="project" value="UniProtKB-UniRule"/>
</dbReference>
<name>A0A5J9VY81_9POAL</name>
<keyword evidence="8 10" id="KW-0221">Differentiation</keyword>
<dbReference type="InterPro" id="IPR009438">
    <property type="entry name" value="Phytosulfokine"/>
</dbReference>
<comment type="PTM">
    <text evidence="10">Sulfation is important for activity and for the binding to a putative membrane receptor.</text>
</comment>
<keyword evidence="9 10" id="KW-0339">Growth factor</keyword>
<proteinExistence type="inferred from homology"/>
<evidence type="ECO:0000256" key="9">
    <source>
        <dbReference type="ARBA" id="ARBA00023030"/>
    </source>
</evidence>
<gene>
    <name evidence="11" type="ORF">EJB05_14328</name>
</gene>
<dbReference type="GO" id="GO:0005576">
    <property type="term" value="C:extracellular region"/>
    <property type="evidence" value="ECO:0007669"/>
    <property type="project" value="UniProtKB-SubCell"/>
</dbReference>
<dbReference type="Proteomes" id="UP000324897">
    <property type="component" value="Chromosome 4"/>
</dbReference>
<evidence type="ECO:0000313" key="12">
    <source>
        <dbReference type="Proteomes" id="UP000324897"/>
    </source>
</evidence>
<dbReference type="PANTHER" id="PTHR33285">
    <property type="entry name" value="PHYTOSULFOKINES 3"/>
    <property type="match status" value="1"/>
</dbReference>
<evidence type="ECO:0000313" key="11">
    <source>
        <dbReference type="EMBL" id="TVU40848.1"/>
    </source>
</evidence>
<dbReference type="Gramene" id="TVU40848">
    <property type="protein sequence ID" value="TVU40848"/>
    <property type="gene ID" value="EJB05_14328"/>
</dbReference>
<evidence type="ECO:0000256" key="3">
    <source>
        <dbReference type="ARBA" id="ARBA00010781"/>
    </source>
</evidence>
<sequence>MARATVMVLAAVFAVLLVASSSATVAMAGRTDPAEAAGDAVSPHHKAAAADVAAEGGCEGANDEDECMARRTLAAHTDYIYTQGHHN</sequence>
<dbReference type="GO" id="GO:0008283">
    <property type="term" value="P:cell population proliferation"/>
    <property type="evidence" value="ECO:0007669"/>
    <property type="project" value="UniProtKB-UniRule"/>
</dbReference>
<keyword evidence="6 10" id="KW-0765">Sulfation</keyword>
<keyword evidence="7 10" id="KW-0732">Signal</keyword>
<reference evidence="11 12" key="1">
    <citation type="journal article" date="2019" name="Sci. Rep.">
        <title>A high-quality genome of Eragrostis curvula grass provides insights into Poaceae evolution and supports new strategies to enhance forage quality.</title>
        <authorList>
            <person name="Carballo J."/>
            <person name="Santos B.A.C.M."/>
            <person name="Zappacosta D."/>
            <person name="Garbus I."/>
            <person name="Selva J.P."/>
            <person name="Gallo C.A."/>
            <person name="Diaz A."/>
            <person name="Albertini E."/>
            <person name="Caccamo M."/>
            <person name="Echenique V."/>
        </authorList>
    </citation>
    <scope>NUCLEOTIDE SEQUENCE [LARGE SCALE GENOMIC DNA]</scope>
    <source>
        <strain evidence="12">cv. Victoria</strain>
        <tissue evidence="11">Leaf</tissue>
    </source>
</reference>
<protein>
    <recommendedName>
        <fullName evidence="10">Phytosulfokine</fullName>
    </recommendedName>
    <component>
        <recommendedName>
            <fullName evidence="10">Phytosulfokine-alpha</fullName>
            <shortName evidence="10">PSK-alpha</shortName>
            <shortName evidence="10">Phytosulfokine-a</shortName>
        </recommendedName>
    </component>
    <component>
        <recommendedName>
            <fullName evidence="10">Phytosulfokine-beta</fullName>
            <shortName evidence="10">PSK-beta</shortName>
            <shortName evidence="10">Phytosulfokine-b</shortName>
        </recommendedName>
    </component>
</protein>
<organism evidence="11 12">
    <name type="scientific">Eragrostis curvula</name>
    <name type="common">weeping love grass</name>
    <dbReference type="NCBI Taxonomy" id="38414"/>
    <lineage>
        <taxon>Eukaryota</taxon>
        <taxon>Viridiplantae</taxon>
        <taxon>Streptophyta</taxon>
        <taxon>Embryophyta</taxon>
        <taxon>Tracheophyta</taxon>
        <taxon>Spermatophyta</taxon>
        <taxon>Magnoliopsida</taxon>
        <taxon>Liliopsida</taxon>
        <taxon>Poales</taxon>
        <taxon>Poaceae</taxon>
        <taxon>PACMAD clade</taxon>
        <taxon>Chloridoideae</taxon>
        <taxon>Eragrostideae</taxon>
        <taxon>Eragrostidinae</taxon>
        <taxon>Eragrostis</taxon>
    </lineage>
</organism>
<comment type="similarity">
    <text evidence="3 10">Belongs to the phytosulfokine family.</text>
</comment>
<comment type="caution">
    <text evidence="11">The sequence shown here is derived from an EMBL/GenBank/DDBJ whole genome shotgun (WGS) entry which is preliminary data.</text>
</comment>
<evidence type="ECO:0000256" key="8">
    <source>
        <dbReference type="ARBA" id="ARBA00022782"/>
    </source>
</evidence>
<evidence type="ECO:0000256" key="6">
    <source>
        <dbReference type="ARBA" id="ARBA00022641"/>
    </source>
</evidence>
<evidence type="ECO:0000256" key="5">
    <source>
        <dbReference type="ARBA" id="ARBA00022525"/>
    </source>
</evidence>
<keyword evidence="4 10" id="KW-0217">Developmental protein</keyword>
<comment type="subcellular location">
    <subcellularLocation>
        <location evidence="2 10">Secreted</location>
    </subcellularLocation>
</comment>
<dbReference type="PANTHER" id="PTHR33285:SF40">
    <property type="entry name" value="PHYTOSULFOKINES 4"/>
    <property type="match status" value="1"/>
</dbReference>
<dbReference type="Pfam" id="PF06404">
    <property type="entry name" value="PSK"/>
    <property type="match status" value="1"/>
</dbReference>
<comment type="function">
    <text evidence="1 10">Promotes plant cell differentiation, organogenesis and somatic embryogenesis as well as cell proliferation.</text>
</comment>
<accession>A0A5J9VY81</accession>
<evidence type="ECO:0000256" key="1">
    <source>
        <dbReference type="ARBA" id="ARBA00003158"/>
    </source>
</evidence>
<keyword evidence="5 10" id="KW-0964">Secreted</keyword>
<evidence type="ECO:0000256" key="7">
    <source>
        <dbReference type="ARBA" id="ARBA00022729"/>
    </source>
</evidence>
<dbReference type="GO" id="GO:0030154">
    <property type="term" value="P:cell differentiation"/>
    <property type="evidence" value="ECO:0007669"/>
    <property type="project" value="UniProtKB-UniRule"/>
</dbReference>
<evidence type="ECO:0000256" key="2">
    <source>
        <dbReference type="ARBA" id="ARBA00004613"/>
    </source>
</evidence>
<evidence type="ECO:0000256" key="10">
    <source>
        <dbReference type="RuleBase" id="RU368031"/>
    </source>
</evidence>